<dbReference type="AlphaFoldDB" id="A0A1Y1Z6D9"/>
<reference evidence="1 2" key="1">
    <citation type="submission" date="2016-07" db="EMBL/GenBank/DDBJ databases">
        <title>Pervasive Adenine N6-methylation of Active Genes in Fungi.</title>
        <authorList>
            <consortium name="DOE Joint Genome Institute"/>
            <person name="Mondo S.J."/>
            <person name="Dannebaum R.O."/>
            <person name="Kuo R.C."/>
            <person name="Labutti K."/>
            <person name="Haridas S."/>
            <person name="Kuo A."/>
            <person name="Salamov A."/>
            <person name="Ahrendt S.R."/>
            <person name="Lipzen A."/>
            <person name="Sullivan W."/>
            <person name="Andreopoulos W.B."/>
            <person name="Clum A."/>
            <person name="Lindquist E."/>
            <person name="Daum C."/>
            <person name="Ramamoorthy G.K."/>
            <person name="Gryganskyi A."/>
            <person name="Culley D."/>
            <person name="Magnuson J.K."/>
            <person name="James T.Y."/>
            <person name="O'Malley M.A."/>
            <person name="Stajich J.E."/>
            <person name="Spatafora J.W."/>
            <person name="Visel A."/>
            <person name="Grigoriev I.V."/>
        </authorList>
    </citation>
    <scope>NUCLEOTIDE SEQUENCE [LARGE SCALE GENOMIC DNA]</scope>
    <source>
        <strain evidence="1 2">CBS 115471</strain>
    </source>
</reference>
<protein>
    <submittedName>
        <fullName evidence="1">Uncharacterized protein</fullName>
    </submittedName>
</protein>
<dbReference type="OrthoDB" id="4757095at2759"/>
<evidence type="ECO:0000313" key="1">
    <source>
        <dbReference type="EMBL" id="ORY05819.1"/>
    </source>
</evidence>
<comment type="caution">
    <text evidence="1">The sequence shown here is derived from an EMBL/GenBank/DDBJ whole genome shotgun (WGS) entry which is preliminary data.</text>
</comment>
<sequence length="141" mass="16774">MRQGILRFPHGPDCRPLLACLPKLRRLRIWLDHDKPYFWSLVNERTSLSLLKPHRENPELEISFNLPKLNPTLESALRHLTEGISSPRGTITVTRRRRQETRRVLGEDLEFYLSWSGRRDGRTLEYFSKCHWRGLVLRSEE</sequence>
<keyword evidence="2" id="KW-1185">Reference proteome</keyword>
<dbReference type="EMBL" id="MCFA01000122">
    <property type="protein sequence ID" value="ORY05819.1"/>
    <property type="molecule type" value="Genomic_DNA"/>
</dbReference>
<organism evidence="1 2">
    <name type="scientific">Clohesyomyces aquaticus</name>
    <dbReference type="NCBI Taxonomy" id="1231657"/>
    <lineage>
        <taxon>Eukaryota</taxon>
        <taxon>Fungi</taxon>
        <taxon>Dikarya</taxon>
        <taxon>Ascomycota</taxon>
        <taxon>Pezizomycotina</taxon>
        <taxon>Dothideomycetes</taxon>
        <taxon>Pleosporomycetidae</taxon>
        <taxon>Pleosporales</taxon>
        <taxon>Lindgomycetaceae</taxon>
        <taxon>Clohesyomyces</taxon>
    </lineage>
</organism>
<gene>
    <name evidence="1" type="ORF">BCR34DRAFT_571757</name>
</gene>
<dbReference type="Proteomes" id="UP000193144">
    <property type="component" value="Unassembled WGS sequence"/>
</dbReference>
<accession>A0A1Y1Z6D9</accession>
<name>A0A1Y1Z6D9_9PLEO</name>
<evidence type="ECO:0000313" key="2">
    <source>
        <dbReference type="Proteomes" id="UP000193144"/>
    </source>
</evidence>
<proteinExistence type="predicted"/>